<evidence type="ECO:0000256" key="1">
    <source>
        <dbReference type="ARBA" id="ARBA00005638"/>
    </source>
</evidence>
<sequence>MKIGEKALFTKELEVALEEKAVDLVVHSLKDLPTVLPPGMVIAAVCKRDSPEDAVVLHPKHAGKTLSLLPEGSVVGTSSLRRVAQLRRAFPHLRFDDVRGNLNTRLRKLDDGATYDALVLAAAGLERMGWKDRIAQRLTEEESLYAVGQGALAVECRADDASTIAMLAQLHHTTTLLRCVAERAFLKQLVSDWWRRHPLCLRH</sequence>
<keyword evidence="3" id="KW-0808">Transferase</keyword>
<comment type="similarity">
    <text evidence="1">Belongs to the HMBS family.</text>
</comment>
<keyword evidence="4" id="KW-0627">Porphyrin biosynthesis</keyword>
<dbReference type="Gene3D" id="3.40.190.10">
    <property type="entry name" value="Periplasmic binding protein-like II"/>
    <property type="match status" value="2"/>
</dbReference>
<dbReference type="PANTHER" id="PTHR11557">
    <property type="entry name" value="PORPHOBILINOGEN DEAMINASE"/>
    <property type="match status" value="1"/>
</dbReference>
<name>A0ABM1F0Y5_PRICU</name>
<dbReference type="NCBIfam" id="TIGR00212">
    <property type="entry name" value="hemC"/>
    <property type="match status" value="1"/>
</dbReference>
<dbReference type="RefSeq" id="XP_014678106.1">
    <property type="nucleotide sequence ID" value="XM_014822620.1"/>
</dbReference>
<proteinExistence type="inferred from homology"/>
<dbReference type="EC" id="2.5.1.61" evidence="2"/>
<dbReference type="GeneID" id="106817910"/>
<dbReference type="PRINTS" id="PR00151">
    <property type="entry name" value="PORPHBDMNASE"/>
</dbReference>
<evidence type="ECO:0000256" key="4">
    <source>
        <dbReference type="ARBA" id="ARBA00023244"/>
    </source>
</evidence>
<accession>A0ABM1F0Y5</accession>
<evidence type="ECO:0000313" key="6">
    <source>
        <dbReference type="Proteomes" id="UP000695022"/>
    </source>
</evidence>
<gene>
    <name evidence="7" type="primary">LOC106817910</name>
</gene>
<dbReference type="PANTHER" id="PTHR11557:SF0">
    <property type="entry name" value="PORPHOBILINOGEN DEAMINASE"/>
    <property type="match status" value="1"/>
</dbReference>
<keyword evidence="6" id="KW-1185">Reference proteome</keyword>
<organism evidence="6 7">
    <name type="scientific">Priapulus caudatus</name>
    <name type="common">Priapulid worm</name>
    <dbReference type="NCBI Taxonomy" id="37621"/>
    <lineage>
        <taxon>Eukaryota</taxon>
        <taxon>Metazoa</taxon>
        <taxon>Ecdysozoa</taxon>
        <taxon>Scalidophora</taxon>
        <taxon>Priapulida</taxon>
        <taxon>Priapulimorpha</taxon>
        <taxon>Priapulimorphida</taxon>
        <taxon>Priapulidae</taxon>
        <taxon>Priapulus</taxon>
    </lineage>
</organism>
<evidence type="ECO:0000313" key="7">
    <source>
        <dbReference type="RefSeq" id="XP_014678106.1"/>
    </source>
</evidence>
<dbReference type="Proteomes" id="UP000695022">
    <property type="component" value="Unplaced"/>
</dbReference>
<dbReference type="InterPro" id="IPR022417">
    <property type="entry name" value="Porphobilin_deaminase_N"/>
</dbReference>
<dbReference type="InterPro" id="IPR000860">
    <property type="entry name" value="HemC"/>
</dbReference>
<reference evidence="7" key="1">
    <citation type="submission" date="2025-08" db="UniProtKB">
        <authorList>
            <consortium name="RefSeq"/>
        </authorList>
    </citation>
    <scope>IDENTIFICATION</scope>
</reference>
<protein>
    <recommendedName>
        <fullName evidence="2">hydroxymethylbilane synthase</fullName>
        <ecNumber evidence="2">2.5.1.61</ecNumber>
    </recommendedName>
</protein>
<evidence type="ECO:0000256" key="2">
    <source>
        <dbReference type="ARBA" id="ARBA00012655"/>
    </source>
</evidence>
<dbReference type="Pfam" id="PF01379">
    <property type="entry name" value="Porphobil_deam"/>
    <property type="match status" value="1"/>
</dbReference>
<evidence type="ECO:0000256" key="3">
    <source>
        <dbReference type="ARBA" id="ARBA00022679"/>
    </source>
</evidence>
<feature type="domain" description="Porphobilinogen deaminase N-terminal" evidence="5">
    <location>
        <begin position="2"/>
        <end position="163"/>
    </location>
</feature>
<dbReference type="SUPFAM" id="SSF53850">
    <property type="entry name" value="Periplasmic binding protein-like II"/>
    <property type="match status" value="1"/>
</dbReference>
<evidence type="ECO:0000259" key="5">
    <source>
        <dbReference type="Pfam" id="PF01379"/>
    </source>
</evidence>